<dbReference type="EMBL" id="JAEPRD010000096">
    <property type="protein sequence ID" value="KAG2199435.1"/>
    <property type="molecule type" value="Genomic_DNA"/>
</dbReference>
<comment type="caution">
    <text evidence="2">The sequence shown here is derived from an EMBL/GenBank/DDBJ whole genome shotgun (WGS) entry which is preliminary data.</text>
</comment>
<dbReference type="AlphaFoldDB" id="A0A8H7QW93"/>
<feature type="coiled-coil region" evidence="1">
    <location>
        <begin position="394"/>
        <end position="421"/>
    </location>
</feature>
<organism evidence="2 3">
    <name type="scientific">Mucor saturninus</name>
    <dbReference type="NCBI Taxonomy" id="64648"/>
    <lineage>
        <taxon>Eukaryota</taxon>
        <taxon>Fungi</taxon>
        <taxon>Fungi incertae sedis</taxon>
        <taxon>Mucoromycota</taxon>
        <taxon>Mucoromycotina</taxon>
        <taxon>Mucoromycetes</taxon>
        <taxon>Mucorales</taxon>
        <taxon>Mucorineae</taxon>
        <taxon>Mucoraceae</taxon>
        <taxon>Mucor</taxon>
    </lineage>
</organism>
<evidence type="ECO:0000256" key="1">
    <source>
        <dbReference type="SAM" id="Coils"/>
    </source>
</evidence>
<name>A0A8H7QW93_9FUNG</name>
<feature type="coiled-coil region" evidence="1">
    <location>
        <begin position="167"/>
        <end position="251"/>
    </location>
</feature>
<reference evidence="2" key="1">
    <citation type="submission" date="2020-12" db="EMBL/GenBank/DDBJ databases">
        <title>Metabolic potential, ecology and presence of endohyphal bacteria is reflected in genomic diversity of Mucoromycotina.</title>
        <authorList>
            <person name="Muszewska A."/>
            <person name="Okrasinska A."/>
            <person name="Steczkiewicz K."/>
            <person name="Drgas O."/>
            <person name="Orlowska M."/>
            <person name="Perlinska-Lenart U."/>
            <person name="Aleksandrzak-Piekarczyk T."/>
            <person name="Szatraj K."/>
            <person name="Zielenkiewicz U."/>
            <person name="Pilsyk S."/>
            <person name="Malc E."/>
            <person name="Mieczkowski P."/>
            <person name="Kruszewska J.S."/>
            <person name="Biernat P."/>
            <person name="Pawlowska J."/>
        </authorList>
    </citation>
    <scope>NUCLEOTIDE SEQUENCE</scope>
    <source>
        <strain evidence="2">WA0000017839</strain>
    </source>
</reference>
<feature type="coiled-coil region" evidence="1">
    <location>
        <begin position="29"/>
        <end position="88"/>
    </location>
</feature>
<sequence>MTDRNCNKRKRLTSAIRSYLPSWNEPADQENNEETIRQLQLRVERLETEKRDLSQQVERSTITHDLSLKDSSKKIAQLTRERNEYRALAILHSKSASESARVSAAMQKRCIDATREVEDELSQQEYKHKNYVEENDLCAARNIMTSNYYEEMCVKLKNDLQLREARVKESTERELALKKRVSELESQAAQSVTSITNGLEDSITADYTHVCNKLAEIQTEYKKLEKELQRFKSLNQNIEYLKEENNSLQKRLTGLSGIEKQNLSLDIENASLRTERDAWTRYLGTIPEYNHHTPETLVYNLTKQADKADYLETKVTFLEKEIHDKTELVKLMEDHVRDVKVAILKKDRESVLYCEQNKLNSSRESMLKRHIDILQSQLRLYDGAEVAESKTTYDEKKTKRISQLEELLRNLQNEFVKESALYIKTLSMTFPPPVKNGPYEKFISGARITEFLANVYKDKE</sequence>
<keyword evidence="3" id="KW-1185">Reference proteome</keyword>
<gene>
    <name evidence="2" type="ORF">INT47_011547</name>
</gene>
<keyword evidence="1" id="KW-0175">Coiled coil</keyword>
<evidence type="ECO:0000313" key="2">
    <source>
        <dbReference type="EMBL" id="KAG2199435.1"/>
    </source>
</evidence>
<dbReference type="OrthoDB" id="331602at2759"/>
<protein>
    <submittedName>
        <fullName evidence="2">Uncharacterized protein</fullName>
    </submittedName>
</protein>
<accession>A0A8H7QW93</accession>
<dbReference type="Proteomes" id="UP000603453">
    <property type="component" value="Unassembled WGS sequence"/>
</dbReference>
<evidence type="ECO:0000313" key="3">
    <source>
        <dbReference type="Proteomes" id="UP000603453"/>
    </source>
</evidence>
<proteinExistence type="predicted"/>